<dbReference type="PIRSF" id="PIRSF012508">
    <property type="entry name" value="YerC"/>
    <property type="match status" value="1"/>
</dbReference>
<keyword evidence="2" id="KW-1185">Reference proteome</keyword>
<protein>
    <submittedName>
        <fullName evidence="1">Trp repressor family protein</fullName>
    </submittedName>
</protein>
<accession>F4QL65</accession>
<dbReference type="InterPro" id="IPR000831">
    <property type="entry name" value="Trp_repress"/>
</dbReference>
<evidence type="ECO:0000313" key="2">
    <source>
        <dbReference type="Proteomes" id="UP000006512"/>
    </source>
</evidence>
<dbReference type="STRING" id="715226.ABI_18800"/>
<dbReference type="Gene3D" id="1.10.1270.10">
    <property type="entry name" value="TrpR-like"/>
    <property type="match status" value="1"/>
</dbReference>
<dbReference type="GO" id="GO:0043565">
    <property type="term" value="F:sequence-specific DNA binding"/>
    <property type="evidence" value="ECO:0007669"/>
    <property type="project" value="InterPro"/>
</dbReference>
<dbReference type="SUPFAM" id="SSF48295">
    <property type="entry name" value="TrpR-like"/>
    <property type="match status" value="1"/>
</dbReference>
<dbReference type="InterPro" id="IPR038116">
    <property type="entry name" value="TrpR-like_sf"/>
</dbReference>
<dbReference type="RefSeq" id="WP_006272637.1">
    <property type="nucleotide sequence ID" value="NZ_GL883077.1"/>
</dbReference>
<name>F4QL65_9CAUL</name>
<dbReference type="PANTHER" id="PTHR40080">
    <property type="entry name" value="LMO1763 PROTEIN"/>
    <property type="match status" value="1"/>
</dbReference>
<dbReference type="InterPro" id="IPR010921">
    <property type="entry name" value="Trp_repressor/repl_initiator"/>
</dbReference>
<dbReference type="EMBL" id="GL883077">
    <property type="protein sequence ID" value="EGF93440.1"/>
    <property type="molecule type" value="Genomic_DNA"/>
</dbReference>
<dbReference type="AlphaFoldDB" id="F4QL65"/>
<dbReference type="InterPro" id="IPR013368">
    <property type="entry name" value="YecD_YerC"/>
</dbReference>
<evidence type="ECO:0000313" key="1">
    <source>
        <dbReference type="EMBL" id="EGF93440.1"/>
    </source>
</evidence>
<reference evidence="2" key="1">
    <citation type="submission" date="2011-03" db="EMBL/GenBank/DDBJ databases">
        <title>Draft genome sequence of Brevundimonas diminuta.</title>
        <authorList>
            <person name="Brown P.J.B."/>
            <person name="Buechlein A."/>
            <person name="Hemmerich C."/>
            <person name="Brun Y.V."/>
        </authorList>
    </citation>
    <scope>NUCLEOTIDE SEQUENCE [LARGE SCALE GENOMIC DNA]</scope>
    <source>
        <strain evidence="2">C19</strain>
    </source>
</reference>
<sequence length="103" mass="11802">MAADHPSLKDDITLLHQAFLQLKSQDEVKDFLTDLCTPQEIRALAERFRVAWLLDDGELSYRQISDQTGVSTTTVTRVANFLNNMPHQGYRAVLDRMKPDKKI</sequence>
<dbReference type="NCBIfam" id="TIGR02531">
    <property type="entry name" value="yecD_yerC"/>
    <property type="match status" value="1"/>
</dbReference>
<dbReference type="Pfam" id="PF01371">
    <property type="entry name" value="Trp_repressor"/>
    <property type="match status" value="1"/>
</dbReference>
<proteinExistence type="predicted"/>
<dbReference type="Proteomes" id="UP000006512">
    <property type="component" value="Unassembled WGS sequence"/>
</dbReference>
<dbReference type="PANTHER" id="PTHR40080:SF1">
    <property type="entry name" value="TRPR-LIKE PROTEIN YERC_YECD"/>
    <property type="match status" value="1"/>
</dbReference>
<dbReference type="eggNOG" id="COG4496">
    <property type="taxonomic scope" value="Bacteria"/>
</dbReference>
<dbReference type="GO" id="GO:0003700">
    <property type="term" value="F:DNA-binding transcription factor activity"/>
    <property type="evidence" value="ECO:0007669"/>
    <property type="project" value="InterPro"/>
</dbReference>
<gene>
    <name evidence="1" type="ORF">ABI_18800</name>
</gene>
<dbReference type="OrthoDB" id="2621539at2"/>
<dbReference type="HOGENOM" id="CLU_147939_1_1_5"/>
<organism evidence="1 2">
    <name type="scientific">Asticcacaulis biprosthecium C19</name>
    <dbReference type="NCBI Taxonomy" id="715226"/>
    <lineage>
        <taxon>Bacteria</taxon>
        <taxon>Pseudomonadati</taxon>
        <taxon>Pseudomonadota</taxon>
        <taxon>Alphaproteobacteria</taxon>
        <taxon>Caulobacterales</taxon>
        <taxon>Caulobacteraceae</taxon>
        <taxon>Asticcacaulis</taxon>
    </lineage>
</organism>